<gene>
    <name evidence="1" type="ORF">TPC1_30825</name>
</gene>
<accession>A0A146JY57</accession>
<dbReference type="AlphaFoldDB" id="A0A146JY57"/>
<protein>
    <submittedName>
        <fullName evidence="1">Uncharacterized protein</fullName>
    </submittedName>
</protein>
<dbReference type="EMBL" id="GDID01006926">
    <property type="protein sequence ID" value="JAP89680.1"/>
    <property type="molecule type" value="Transcribed_RNA"/>
</dbReference>
<reference evidence="1" key="1">
    <citation type="submission" date="2015-07" db="EMBL/GenBank/DDBJ databases">
        <title>Adaptation to a free-living lifestyle via gene acquisitions in the diplomonad Trepomonas sp. PC1.</title>
        <authorList>
            <person name="Xu F."/>
            <person name="Jerlstrom-Hultqvist J."/>
            <person name="Kolisko M."/>
            <person name="Simpson A.G.B."/>
            <person name="Roger A.J."/>
            <person name="Svard S.G."/>
            <person name="Andersson J.O."/>
        </authorList>
    </citation>
    <scope>NUCLEOTIDE SEQUENCE</scope>
    <source>
        <strain evidence="1">PC1</strain>
    </source>
</reference>
<proteinExistence type="predicted"/>
<feature type="non-terminal residue" evidence="1">
    <location>
        <position position="1"/>
    </location>
</feature>
<evidence type="ECO:0000313" key="1">
    <source>
        <dbReference type="EMBL" id="JAP89680.1"/>
    </source>
</evidence>
<sequence length="462" mass="54428">FIKEIFDILPLQTGFRSVLAVICSKMQIGFWNLPLLELLVKNFDYRISFVQKMVNNFLKDFPQFEEVKRILFDDRFQMVESVFFEDEKVFVQLNKNMNSEIQRQIAEMDRNIVLAVNPNTKVKKSGLYKNLFSNQKNLIETVFYDPLDEREVGLEDHYGQFLAQKQIYLTGKTQKLPKDENLVDFQTQIYSLKHILSLYVDFCDQKVFLEDEYDKIDLKIDFTAQIELTNNQPLITFNEPKRFQINWIHNFQEYYEIENEKIFLSQILAQFSYYLKKLSTNLKHTNNAVLITQENHQQLKEAFSNFTVLCMSPSTFYSIQKYKNGFQGDLNAIYTGLRITELSRSKSSNSQIIVIQKTKNRGFVDAAKQLLLKYKVEFDSDQILFLALQLKKLFQMGLNCQFEVKLKRSFEEYLRMGLQIKRGVLTVNLKWEEVTKHFQGFDVQKMFGEGEYEQAGGGLGFV</sequence>
<name>A0A146JY57_9EUKA</name>
<organism evidence="1">
    <name type="scientific">Trepomonas sp. PC1</name>
    <dbReference type="NCBI Taxonomy" id="1076344"/>
    <lineage>
        <taxon>Eukaryota</taxon>
        <taxon>Metamonada</taxon>
        <taxon>Diplomonadida</taxon>
        <taxon>Hexamitidae</taxon>
        <taxon>Hexamitinae</taxon>
        <taxon>Trepomonas</taxon>
    </lineage>
</organism>